<sequence length="515" mass="54063">MELESDKYDVIVLGTGLAESIAAAALAKAGKSVLHLDGNEYYGGDEASLTLDELATWAQARAGAPSTSSAARSDSSDYLRAQRIRFTNATTTALTPALQANRRRYAISLQPALMPSRGALVTTLISSDVSKYVSFRLLDGVSIWEDGAARRVPGGKEDVFQDKSVSLLDKRRLMKALMFIGGEFEDEEQLKGHEQDGILDFLTAAFALPPRLAAAVTYAIAHASSPADPALASLVRARRYLRSMGRYGPSAFLVGQYGGAGEVAQGYCRACAVFGGTYVLGPEAMPEAIGVEDGGVTVKIPGHPRPLSAGHVVTSDDFLPPSLVPVASYGTRTTARGIAVVTSQPGVLKRAPPPDADEDEAVPEDDDTGVVVFPPVDGAPLARALIMGEGTGSCPAGQWIVYLWTEAGVGDDAKAKLQPFLERLVPGGAVFESYYLEHTVESATAAAVTTSTSCSPPGLVRLERYTGGQTLTEALDFAADAGRAAFDAVLGPGEHEGQGFFEKAGGDEEEAGDDE</sequence>
<evidence type="ECO:0000256" key="3">
    <source>
        <dbReference type="SAM" id="MobiDB-lite"/>
    </source>
</evidence>
<dbReference type="EMBL" id="CP086719">
    <property type="protein sequence ID" value="WOO85222.1"/>
    <property type="molecule type" value="Genomic_DNA"/>
</dbReference>
<dbReference type="RefSeq" id="XP_062631248.1">
    <property type="nucleotide sequence ID" value="XM_062775264.1"/>
</dbReference>
<keyword evidence="5" id="KW-1185">Reference proteome</keyword>
<dbReference type="PIRSF" id="PIRSF037514">
    <property type="entry name" value="Rab_ger_ger_transf_A_fun"/>
    <property type="match status" value="1"/>
</dbReference>
<feature type="region of interest" description="Disordered" evidence="3">
    <location>
        <begin position="492"/>
        <end position="515"/>
    </location>
</feature>
<evidence type="ECO:0000313" key="4">
    <source>
        <dbReference type="EMBL" id="WOO85222.1"/>
    </source>
</evidence>
<dbReference type="GeneID" id="87811886"/>
<proteinExistence type="inferred from homology"/>
<dbReference type="SUPFAM" id="SSF51905">
    <property type="entry name" value="FAD/NAD(P)-binding domain"/>
    <property type="match status" value="1"/>
</dbReference>
<dbReference type="GO" id="GO:0007264">
    <property type="term" value="P:small GTPase-mediated signal transduction"/>
    <property type="evidence" value="ECO:0007669"/>
    <property type="project" value="UniProtKB-UniRule"/>
</dbReference>
<dbReference type="InterPro" id="IPR018203">
    <property type="entry name" value="GDP_dissociation_inhibitor"/>
</dbReference>
<dbReference type="GO" id="GO:0005968">
    <property type="term" value="C:Rab-protein geranylgeranyltransferase complex"/>
    <property type="evidence" value="ECO:0007669"/>
    <property type="project" value="TreeGrafter"/>
</dbReference>
<evidence type="ECO:0000256" key="1">
    <source>
        <dbReference type="ARBA" id="ARBA00005593"/>
    </source>
</evidence>
<protein>
    <recommendedName>
        <fullName evidence="2">Rab proteins geranylgeranyltransferase</fullName>
    </recommendedName>
</protein>
<feature type="region of interest" description="Disordered" evidence="3">
    <location>
        <begin position="346"/>
        <end position="370"/>
    </location>
</feature>
<dbReference type="PRINTS" id="PR00891">
    <property type="entry name" value="RABGDIREP"/>
</dbReference>
<dbReference type="PANTHER" id="PTHR11787">
    <property type="entry name" value="RAB GDP-DISSOCIATION INHIBITOR"/>
    <property type="match status" value="1"/>
</dbReference>
<dbReference type="InterPro" id="IPR036188">
    <property type="entry name" value="FAD/NAD-bd_sf"/>
</dbReference>
<dbReference type="Gene3D" id="1.10.405.10">
    <property type="entry name" value="Guanine Nucleotide Dissociation Inhibitor, domain 1"/>
    <property type="match status" value="1"/>
</dbReference>
<dbReference type="InterPro" id="IPR017230">
    <property type="entry name" value="Mrs6"/>
</dbReference>
<dbReference type="Proteomes" id="UP000827549">
    <property type="component" value="Chromosome 6"/>
</dbReference>
<dbReference type="Pfam" id="PF00996">
    <property type="entry name" value="GDI"/>
    <property type="match status" value="2"/>
</dbReference>
<dbReference type="AlphaFoldDB" id="A0AAF0YF67"/>
<dbReference type="GO" id="GO:0005634">
    <property type="term" value="C:nucleus"/>
    <property type="evidence" value="ECO:0007669"/>
    <property type="project" value="TreeGrafter"/>
</dbReference>
<accession>A0AAF0YF67</accession>
<name>A0AAF0YF67_9TREE</name>
<dbReference type="GO" id="GO:0005092">
    <property type="term" value="F:GDP-dissociation inhibitor activity"/>
    <property type="evidence" value="ECO:0007669"/>
    <property type="project" value="UniProtKB-UniRule"/>
</dbReference>
<dbReference type="Gene3D" id="3.50.50.60">
    <property type="entry name" value="FAD/NAD(P)-binding domain"/>
    <property type="match status" value="1"/>
</dbReference>
<feature type="compositionally biased region" description="Acidic residues" evidence="3">
    <location>
        <begin position="355"/>
        <end position="368"/>
    </location>
</feature>
<dbReference type="GO" id="GO:0016192">
    <property type="term" value="P:vesicle-mediated transport"/>
    <property type="evidence" value="ECO:0007669"/>
    <property type="project" value="TreeGrafter"/>
</dbReference>
<gene>
    <name evidence="4" type="primary">Rep</name>
    <name evidence="4" type="ORF">LOC62_06G008722</name>
</gene>
<dbReference type="Gene3D" id="3.30.519.10">
    <property type="entry name" value="Guanine Nucleotide Dissociation Inhibitor, domain 2"/>
    <property type="match status" value="1"/>
</dbReference>
<evidence type="ECO:0000313" key="5">
    <source>
        <dbReference type="Proteomes" id="UP000827549"/>
    </source>
</evidence>
<comment type="similarity">
    <text evidence="1 2">Belongs to the Rab GDI family.</text>
</comment>
<evidence type="ECO:0000256" key="2">
    <source>
        <dbReference type="PIRNR" id="PIRNR037514"/>
    </source>
</evidence>
<reference evidence="4" key="1">
    <citation type="submission" date="2023-10" db="EMBL/GenBank/DDBJ databases">
        <authorList>
            <person name="Noh H."/>
        </authorList>
    </citation>
    <scope>NUCLEOTIDE SEQUENCE</scope>
    <source>
        <strain evidence="4">DUCC4014</strain>
    </source>
</reference>
<dbReference type="PANTHER" id="PTHR11787:SF4">
    <property type="entry name" value="CHM, RAB ESCORT PROTEIN 1"/>
    <property type="match status" value="1"/>
</dbReference>
<organism evidence="4 5">
    <name type="scientific">Vanrija pseudolonga</name>
    <dbReference type="NCBI Taxonomy" id="143232"/>
    <lineage>
        <taxon>Eukaryota</taxon>
        <taxon>Fungi</taxon>
        <taxon>Dikarya</taxon>
        <taxon>Basidiomycota</taxon>
        <taxon>Agaricomycotina</taxon>
        <taxon>Tremellomycetes</taxon>
        <taxon>Trichosporonales</taxon>
        <taxon>Trichosporonaceae</taxon>
        <taxon>Vanrija</taxon>
    </lineage>
</organism>
<dbReference type="GO" id="GO:0005829">
    <property type="term" value="C:cytosol"/>
    <property type="evidence" value="ECO:0007669"/>
    <property type="project" value="TreeGrafter"/>
</dbReference>